<gene>
    <name evidence="2" type="ORF">M747DRAFT_348663</name>
</gene>
<dbReference type="Proteomes" id="UP000253845">
    <property type="component" value="Unassembled WGS sequence"/>
</dbReference>
<reference evidence="2 3" key="1">
    <citation type="submission" date="2018-07" db="EMBL/GenBank/DDBJ databases">
        <title>Section-level genome sequencing of Aspergillus section Nigri to investigate inter- and intra-species variation.</title>
        <authorList>
            <consortium name="DOE Joint Genome Institute"/>
            <person name="Vesth T.C."/>
            <person name="Nybo J.L."/>
            <person name="Theobald S."/>
            <person name="Frisvad J.C."/>
            <person name="Larsen T.O."/>
            <person name="Nielsen K.F."/>
            <person name="Hoof J.B."/>
            <person name="Brandl J."/>
            <person name="Salamov A."/>
            <person name="Riley R."/>
            <person name="Gladden J.M."/>
            <person name="Phatale P."/>
            <person name="Nielsen M.T."/>
            <person name="Lyhne E.K."/>
            <person name="Kogle M.E."/>
            <person name="Strasser K."/>
            <person name="McDonnell E."/>
            <person name="Barry K."/>
            <person name="Clum A."/>
            <person name="Chen C."/>
            <person name="Nolan M."/>
            <person name="Sandor L."/>
            <person name="Kuo A."/>
            <person name="Lipzen A."/>
            <person name="Hainaut M."/>
            <person name="Drula E."/>
            <person name="Tsang A."/>
            <person name="Magnuson J.K."/>
            <person name="Henrissat B."/>
            <person name="Wiebenga A."/>
            <person name="Simmons B.A."/>
            <person name="Makela M.R."/>
            <person name="De vries R.P."/>
            <person name="Grigoriev I.V."/>
            <person name="Mortensen U.H."/>
            <person name="Baker S.E."/>
            <person name="Andersen M.R."/>
        </authorList>
    </citation>
    <scope>NUCLEOTIDE SEQUENCE [LARGE SCALE GENOMIC DNA]</scope>
    <source>
        <strain evidence="2 3">ATCC 13496</strain>
    </source>
</reference>
<proteinExistence type="predicted"/>
<evidence type="ECO:0000313" key="2">
    <source>
        <dbReference type="EMBL" id="RDH22328.1"/>
    </source>
</evidence>
<dbReference type="PANTHER" id="PTHR33112">
    <property type="entry name" value="DOMAIN PROTEIN, PUTATIVE-RELATED"/>
    <property type="match status" value="1"/>
</dbReference>
<dbReference type="InterPro" id="IPR010730">
    <property type="entry name" value="HET"/>
</dbReference>
<dbReference type="Pfam" id="PF06985">
    <property type="entry name" value="HET"/>
    <property type="match status" value="1"/>
</dbReference>
<evidence type="ECO:0000313" key="3">
    <source>
        <dbReference type="Proteomes" id="UP000253845"/>
    </source>
</evidence>
<organism evidence="2 3">
    <name type="scientific">Aspergillus niger ATCC 13496</name>
    <dbReference type="NCBI Taxonomy" id="1353008"/>
    <lineage>
        <taxon>Eukaryota</taxon>
        <taxon>Fungi</taxon>
        <taxon>Dikarya</taxon>
        <taxon>Ascomycota</taxon>
        <taxon>Pezizomycotina</taxon>
        <taxon>Eurotiomycetes</taxon>
        <taxon>Eurotiomycetidae</taxon>
        <taxon>Eurotiales</taxon>
        <taxon>Aspergillaceae</taxon>
        <taxon>Aspergillus</taxon>
        <taxon>Aspergillus subgen. Circumdati</taxon>
    </lineage>
</organism>
<dbReference type="AlphaFoldDB" id="A0A370C354"/>
<sequence length="637" mass="72336">MGCLATHRIDRSLFPVLTLLETKVASLGRKDGCLDITSPENPLWHLSSKAASYAANSQIYHVYDMIPHKGLDENLNFEIGASTGDQTTWVLIERWLNRCLQGHPTCDYQHDEAKFIPSRLLELHTISSEKKMFRVVERQQIQPEERYITLSHCWGSTPSNPNLILLKDTFQSLREYQQLSVLPKTFRDAFTIIERLRIRYIWIDRLCILQDSAEDWQRESAAIGQVYRNAFLGISALSSSNDAGGCFFSRDSAKVAPSIVNIRVDDSSDPKSFRSRGEKGWPLPRKFGQEPLPKRGWILQERLLCPRVLHFGREQVFWECRECTCCETQPNNAYERDDRPRRANIDTNGGYHDETSLSQPVFQYNHFWKQLLDAPRLRYSIDPRDRIYEEWYANMNVFSACQLTAPSDKLVAISGLAKDVLKRLENLGYDKDVYLAGLWRQNLPGCLTWKIFEPCRRPPLYRAPSWSWASVDGAVKFPDTDIVQRKAACSLALVIGAECIPCGEDETGQVSSGTVTLKGPIASAKLISSASNLEDTAMSVQSLEALEVEGHKTTVKYPPGLCKVIFDVKSEMRAEIYCLPIEAFHVARKFWKLSGLALIRTGRGTYSRVGYVGMLHESEAAAKNFFSGFPEYTCVLE</sequence>
<protein>
    <submittedName>
        <fullName evidence="2">HET-domain-containing protein</fullName>
    </submittedName>
</protein>
<accession>A0A370C354</accession>
<dbReference type="EMBL" id="KZ851908">
    <property type="protein sequence ID" value="RDH22328.1"/>
    <property type="molecule type" value="Genomic_DNA"/>
</dbReference>
<dbReference type="PANTHER" id="PTHR33112:SF10">
    <property type="entry name" value="TOL"/>
    <property type="match status" value="1"/>
</dbReference>
<evidence type="ECO:0000259" key="1">
    <source>
        <dbReference type="Pfam" id="PF06985"/>
    </source>
</evidence>
<name>A0A370C354_ASPNG</name>
<dbReference type="VEuPathDB" id="FungiDB:M747DRAFT_348663"/>
<feature type="domain" description="Heterokaryon incompatibility" evidence="1">
    <location>
        <begin position="147"/>
        <end position="301"/>
    </location>
</feature>